<dbReference type="Gene3D" id="1.10.10.10">
    <property type="entry name" value="Winged helix-like DNA-binding domain superfamily/Winged helix DNA-binding domain"/>
    <property type="match status" value="1"/>
</dbReference>
<comment type="subcellular location">
    <subcellularLocation>
        <location evidence="3">Nucleus</location>
    </subcellularLocation>
</comment>
<gene>
    <name evidence="15" type="ORF">JAAARDRAFT_130546</name>
</gene>
<evidence type="ECO:0000313" key="16">
    <source>
        <dbReference type="Proteomes" id="UP000027265"/>
    </source>
</evidence>
<keyword evidence="11" id="KW-0539">Nucleus</keyword>
<reference evidence="16" key="1">
    <citation type="journal article" date="2014" name="Proc. Natl. Acad. Sci. U.S.A.">
        <title>Extensive sampling of basidiomycete genomes demonstrates inadequacy of the white-rot/brown-rot paradigm for wood decay fungi.</title>
        <authorList>
            <person name="Riley R."/>
            <person name="Salamov A.A."/>
            <person name="Brown D.W."/>
            <person name="Nagy L.G."/>
            <person name="Floudas D."/>
            <person name="Held B.W."/>
            <person name="Levasseur A."/>
            <person name="Lombard V."/>
            <person name="Morin E."/>
            <person name="Otillar R."/>
            <person name="Lindquist E.A."/>
            <person name="Sun H."/>
            <person name="LaButti K.M."/>
            <person name="Schmutz J."/>
            <person name="Jabbour D."/>
            <person name="Luo H."/>
            <person name="Baker S.E."/>
            <person name="Pisabarro A.G."/>
            <person name="Walton J.D."/>
            <person name="Blanchette R.A."/>
            <person name="Henrissat B."/>
            <person name="Martin F."/>
            <person name="Cullen D."/>
            <person name="Hibbett D.S."/>
            <person name="Grigoriev I.V."/>
        </authorList>
    </citation>
    <scope>NUCLEOTIDE SEQUENCE [LARGE SCALE GENOMIC DNA]</scope>
    <source>
        <strain evidence="16">MUCL 33604</strain>
    </source>
</reference>
<keyword evidence="8 12" id="KW-0799">Topoisomerase</keyword>
<feature type="domain" description="Topoisomerase 6 subunit A/Spo11 TOPRIM" evidence="14">
    <location>
        <begin position="100"/>
        <end position="264"/>
    </location>
</feature>
<evidence type="ECO:0000256" key="2">
    <source>
        <dbReference type="ARBA" id="ARBA00001946"/>
    </source>
</evidence>
<sequence length="317" mass="35769">HQALVEDVPTTKRDIYYKDVPLFKTQALVDRLVDDLAATFDIGRLIIFFQRAASKGLFSGGGLVIHLLSGETIQGNDSEGMLIPIAEEISHFQVDDSLVWVLIVEKEAVFQTLSRLKFASHPSLPGPGVIITGKGYPDIATRQLVKTLSDNLSSKVSLAALVDGDPYGIDIMSVYKFGSASLRHENEKLAARRIHWLGIWGSELNELGVDKDAMIPITTYDEKKALSMLQRPESVMLPRWRRELMCMLHLRRKAEIEILCSTSTAAQEQALEDVEQFIRDPRMPHEDSQTPRTPVFHPLVSYLSRKLWECYNSMDEF</sequence>
<feature type="domain" description="Spo11/DNA topoisomerase VI subunit A N-terminal" evidence="13">
    <location>
        <begin position="1"/>
        <end position="44"/>
    </location>
</feature>
<evidence type="ECO:0000256" key="6">
    <source>
        <dbReference type="ARBA" id="ARBA00022723"/>
    </source>
</evidence>
<comment type="catalytic activity">
    <reaction evidence="1 12">
        <text>ATP-dependent breakage, passage and rejoining of double-stranded DNA.</text>
        <dbReference type="EC" id="5.6.2.2"/>
    </reaction>
</comment>
<dbReference type="AlphaFoldDB" id="A0A067Q4Q2"/>
<dbReference type="HOGENOM" id="CLU_037229_1_1_1"/>
<feature type="active site" description="O-(5'-phospho-DNA)-tyrosine intermediate" evidence="12">
    <location>
        <position position="17"/>
    </location>
</feature>
<dbReference type="GO" id="GO:0007131">
    <property type="term" value="P:reciprocal meiotic recombination"/>
    <property type="evidence" value="ECO:0007669"/>
    <property type="project" value="TreeGrafter"/>
</dbReference>
<dbReference type="InterPro" id="IPR013049">
    <property type="entry name" value="Spo11/TopoVI_A_N"/>
</dbReference>
<proteinExistence type="inferred from homology"/>
<evidence type="ECO:0000256" key="11">
    <source>
        <dbReference type="ARBA" id="ARBA00023242"/>
    </source>
</evidence>
<dbReference type="GO" id="GO:0003677">
    <property type="term" value="F:DNA binding"/>
    <property type="evidence" value="ECO:0007669"/>
    <property type="project" value="UniProtKB-UniRule"/>
</dbReference>
<organism evidence="15 16">
    <name type="scientific">Jaapia argillacea MUCL 33604</name>
    <dbReference type="NCBI Taxonomy" id="933084"/>
    <lineage>
        <taxon>Eukaryota</taxon>
        <taxon>Fungi</taxon>
        <taxon>Dikarya</taxon>
        <taxon>Basidiomycota</taxon>
        <taxon>Agaricomycotina</taxon>
        <taxon>Agaricomycetes</taxon>
        <taxon>Agaricomycetidae</taxon>
        <taxon>Jaapiales</taxon>
        <taxon>Jaapiaceae</taxon>
        <taxon>Jaapia</taxon>
    </lineage>
</organism>
<dbReference type="PROSITE" id="PS52041">
    <property type="entry name" value="TOPO_IIB"/>
    <property type="match status" value="1"/>
</dbReference>
<accession>A0A067Q4Q2</accession>
<comment type="cofactor">
    <cofactor evidence="2">
        <name>Mg(2+)</name>
        <dbReference type="ChEBI" id="CHEBI:18420"/>
    </cofactor>
</comment>
<evidence type="ECO:0000256" key="8">
    <source>
        <dbReference type="ARBA" id="ARBA00023029"/>
    </source>
</evidence>
<evidence type="ECO:0000256" key="7">
    <source>
        <dbReference type="ARBA" id="ARBA00022842"/>
    </source>
</evidence>
<dbReference type="CDD" id="cd00223">
    <property type="entry name" value="TOPRIM_TopoIIB_SPO"/>
    <property type="match status" value="1"/>
</dbReference>
<evidence type="ECO:0000256" key="5">
    <source>
        <dbReference type="ARBA" id="ARBA00012895"/>
    </source>
</evidence>
<dbReference type="GO" id="GO:0003918">
    <property type="term" value="F:DNA topoisomerase type II (double strand cut, ATP-hydrolyzing) activity"/>
    <property type="evidence" value="ECO:0007669"/>
    <property type="project" value="UniProtKB-UniRule"/>
</dbReference>
<keyword evidence="6" id="KW-0479">Metal-binding</keyword>
<keyword evidence="16" id="KW-1185">Reference proteome</keyword>
<dbReference type="PANTHER" id="PTHR10848:SF0">
    <property type="entry name" value="MEIOTIC RECOMBINATION PROTEIN SPO11"/>
    <property type="match status" value="1"/>
</dbReference>
<evidence type="ECO:0000256" key="10">
    <source>
        <dbReference type="ARBA" id="ARBA00023235"/>
    </source>
</evidence>
<evidence type="ECO:0000256" key="4">
    <source>
        <dbReference type="ARBA" id="ARBA00006559"/>
    </source>
</evidence>
<dbReference type="InterPro" id="IPR013048">
    <property type="entry name" value="Meiotic_Spo11"/>
</dbReference>
<dbReference type="InterPro" id="IPR036078">
    <property type="entry name" value="Spo11/TopoVI_A_sf"/>
</dbReference>
<feature type="non-terminal residue" evidence="15">
    <location>
        <position position="1"/>
    </location>
</feature>
<dbReference type="SUPFAM" id="SSF56726">
    <property type="entry name" value="DNA topoisomerase IV, alpha subunit"/>
    <property type="match status" value="1"/>
</dbReference>
<dbReference type="Pfam" id="PF04406">
    <property type="entry name" value="TP6A_N"/>
    <property type="match status" value="1"/>
</dbReference>
<dbReference type="GO" id="GO:0042138">
    <property type="term" value="P:meiotic DNA double-strand break formation"/>
    <property type="evidence" value="ECO:0007669"/>
    <property type="project" value="InterPro"/>
</dbReference>
<dbReference type="GO" id="GO:0000706">
    <property type="term" value="P:meiotic DNA double-strand break processing"/>
    <property type="evidence" value="ECO:0007669"/>
    <property type="project" value="TreeGrafter"/>
</dbReference>
<evidence type="ECO:0000259" key="14">
    <source>
        <dbReference type="Pfam" id="PF21180"/>
    </source>
</evidence>
<evidence type="ECO:0000259" key="13">
    <source>
        <dbReference type="Pfam" id="PF04406"/>
    </source>
</evidence>
<evidence type="ECO:0000256" key="9">
    <source>
        <dbReference type="ARBA" id="ARBA00023125"/>
    </source>
</evidence>
<dbReference type="Gene3D" id="3.40.1360.10">
    <property type="match status" value="1"/>
</dbReference>
<protein>
    <recommendedName>
        <fullName evidence="5">DNA topoisomerase (ATP-hydrolyzing)</fullName>
        <ecNumber evidence="5">5.6.2.2</ecNumber>
    </recommendedName>
</protein>
<name>A0A067Q4Q2_9AGAM</name>
<dbReference type="GO" id="GO:0000228">
    <property type="term" value="C:nuclear chromosome"/>
    <property type="evidence" value="ECO:0007669"/>
    <property type="project" value="TreeGrafter"/>
</dbReference>
<dbReference type="EMBL" id="KL197719">
    <property type="protein sequence ID" value="KDQ57581.1"/>
    <property type="molecule type" value="Genomic_DNA"/>
</dbReference>
<dbReference type="EC" id="5.6.2.2" evidence="5"/>
<dbReference type="InParanoid" id="A0A067Q4Q2"/>
<keyword evidence="9 12" id="KW-0238">DNA-binding</keyword>
<dbReference type="STRING" id="933084.A0A067Q4Q2"/>
<evidence type="ECO:0000256" key="3">
    <source>
        <dbReference type="ARBA" id="ARBA00004123"/>
    </source>
</evidence>
<dbReference type="PRINTS" id="PR01551">
    <property type="entry name" value="SPO11HOMOLOG"/>
</dbReference>
<keyword evidence="7" id="KW-0460">Magnesium</keyword>
<evidence type="ECO:0000256" key="1">
    <source>
        <dbReference type="ARBA" id="ARBA00000185"/>
    </source>
</evidence>
<dbReference type="OrthoDB" id="5377392at2759"/>
<dbReference type="InterPro" id="IPR002815">
    <property type="entry name" value="Spo11/TopoVI_A"/>
</dbReference>
<dbReference type="Proteomes" id="UP000027265">
    <property type="component" value="Unassembled WGS sequence"/>
</dbReference>
<evidence type="ECO:0000256" key="12">
    <source>
        <dbReference type="PROSITE-ProRule" id="PRU01385"/>
    </source>
</evidence>
<comment type="similarity">
    <text evidence="4 12">Belongs to the TOP6A family.</text>
</comment>
<dbReference type="GO" id="GO:0005524">
    <property type="term" value="F:ATP binding"/>
    <property type="evidence" value="ECO:0007669"/>
    <property type="project" value="InterPro"/>
</dbReference>
<dbReference type="InterPro" id="IPR036388">
    <property type="entry name" value="WH-like_DNA-bd_sf"/>
</dbReference>
<dbReference type="GO" id="GO:0046872">
    <property type="term" value="F:metal ion binding"/>
    <property type="evidence" value="ECO:0007669"/>
    <property type="project" value="UniProtKB-KW"/>
</dbReference>
<dbReference type="PRINTS" id="PR01550">
    <property type="entry name" value="TOP6AFAMILY"/>
</dbReference>
<evidence type="ECO:0000313" key="15">
    <source>
        <dbReference type="EMBL" id="KDQ57581.1"/>
    </source>
</evidence>
<keyword evidence="10 12" id="KW-0413">Isomerase</keyword>
<dbReference type="InterPro" id="IPR034136">
    <property type="entry name" value="TOPRIM_Topo6A/Spo11"/>
</dbReference>
<dbReference type="FunCoup" id="A0A067Q4Q2">
    <property type="interactions" value="94"/>
</dbReference>
<dbReference type="PANTHER" id="PTHR10848">
    <property type="entry name" value="MEIOTIC RECOMBINATION PROTEIN SPO11"/>
    <property type="match status" value="1"/>
</dbReference>
<dbReference type="Pfam" id="PF21180">
    <property type="entry name" value="TOP6A-Spo11_Toprim"/>
    <property type="match status" value="1"/>
</dbReference>